<dbReference type="Proteomes" id="UP001168877">
    <property type="component" value="Unassembled WGS sequence"/>
</dbReference>
<feature type="compositionally biased region" description="Polar residues" evidence="1">
    <location>
        <begin position="504"/>
        <end position="513"/>
    </location>
</feature>
<organism evidence="3 4">
    <name type="scientific">Acer saccharum</name>
    <name type="common">Sugar maple</name>
    <dbReference type="NCBI Taxonomy" id="4024"/>
    <lineage>
        <taxon>Eukaryota</taxon>
        <taxon>Viridiplantae</taxon>
        <taxon>Streptophyta</taxon>
        <taxon>Embryophyta</taxon>
        <taxon>Tracheophyta</taxon>
        <taxon>Spermatophyta</taxon>
        <taxon>Magnoliopsida</taxon>
        <taxon>eudicotyledons</taxon>
        <taxon>Gunneridae</taxon>
        <taxon>Pentapetalae</taxon>
        <taxon>rosids</taxon>
        <taxon>malvids</taxon>
        <taxon>Sapindales</taxon>
        <taxon>Sapindaceae</taxon>
        <taxon>Hippocastanoideae</taxon>
        <taxon>Acereae</taxon>
        <taxon>Acer</taxon>
    </lineage>
</organism>
<accession>A0AA39VZW6</accession>
<dbReference type="SUPFAM" id="SSF52283">
    <property type="entry name" value="Formate/glycerate dehydrogenase catalytic domain-like"/>
    <property type="match status" value="1"/>
</dbReference>
<dbReference type="AlphaFoldDB" id="A0AA39VZW6"/>
<dbReference type="GO" id="GO:0004617">
    <property type="term" value="F:phosphoglycerate dehydrogenase activity"/>
    <property type="evidence" value="ECO:0007669"/>
    <property type="project" value="TreeGrafter"/>
</dbReference>
<evidence type="ECO:0000313" key="4">
    <source>
        <dbReference type="Proteomes" id="UP001168877"/>
    </source>
</evidence>
<keyword evidence="4" id="KW-1185">Reference proteome</keyword>
<proteinExistence type="predicted"/>
<feature type="compositionally biased region" description="Acidic residues" evidence="1">
    <location>
        <begin position="514"/>
        <end position="530"/>
    </location>
</feature>
<dbReference type="PANTHER" id="PTHR42938">
    <property type="entry name" value="FORMATE DEHYDROGENASE 1"/>
    <property type="match status" value="1"/>
</dbReference>
<feature type="domain" description="D-isomer specific 2-hydroxyacid dehydrogenase catalytic" evidence="2">
    <location>
        <begin position="736"/>
        <end position="861"/>
    </location>
</feature>
<evidence type="ECO:0000259" key="2">
    <source>
        <dbReference type="Pfam" id="PF00389"/>
    </source>
</evidence>
<dbReference type="EMBL" id="JAUESC010000004">
    <property type="protein sequence ID" value="KAK0597373.1"/>
    <property type="molecule type" value="Genomic_DNA"/>
</dbReference>
<dbReference type="InterPro" id="IPR006139">
    <property type="entry name" value="D-isomer_2_OHA_DH_cat_dom"/>
</dbReference>
<comment type="caution">
    <text evidence="3">The sequence shown here is derived from an EMBL/GenBank/DDBJ whole genome shotgun (WGS) entry which is preliminary data.</text>
</comment>
<feature type="compositionally biased region" description="Basic residues" evidence="1">
    <location>
        <begin position="549"/>
        <end position="564"/>
    </location>
</feature>
<evidence type="ECO:0000313" key="3">
    <source>
        <dbReference type="EMBL" id="KAK0597373.1"/>
    </source>
</evidence>
<reference evidence="3" key="2">
    <citation type="submission" date="2023-06" db="EMBL/GenBank/DDBJ databases">
        <authorList>
            <person name="Swenson N.G."/>
            <person name="Wegrzyn J.L."/>
            <person name="Mcevoy S.L."/>
        </authorList>
    </citation>
    <scope>NUCLEOTIDE SEQUENCE</scope>
    <source>
        <strain evidence="3">NS2018</strain>
        <tissue evidence="3">Leaf</tissue>
    </source>
</reference>
<dbReference type="InterPro" id="IPR036291">
    <property type="entry name" value="NAD(P)-bd_dom_sf"/>
</dbReference>
<dbReference type="PANTHER" id="PTHR42938:SF25">
    <property type="entry name" value="D-ISOMER SPECIFIC 2-HYDROXYACID DEHYDROGENASE FAMILY PROTEIN"/>
    <property type="match status" value="1"/>
</dbReference>
<dbReference type="Pfam" id="PF00389">
    <property type="entry name" value="2-Hacid_dh"/>
    <property type="match status" value="1"/>
</dbReference>
<sequence>MESVSRDTEGRRGPADQTYKGHKTFAEAVKVNNQKREAHTIEEKGLKFLSMFWSSHQREELWLRKCAMGMLKSFSKVECVNERLRNRGFQFSAHFLGAKSVLWCFESEIDKEGFINNRFFWEDCFASMRNWEESPVSNTRLVWINCSGIPLCYWSKEFFEKLGWIFGETLLVDEETSQRIRLDRGRILVQVRQEELVSTNVKVDVGKGSFTVKVMEEATQVDGRWVEQYLGLQKKESQDWQGRSWKNYAGEEDDRGTVGAQIGLRWQDRGMGGEELEVTTGEDRCQVKGRKVAARMKKASDTSSMVKSNYEFSFPNLHRKTNKGKEKEKWVPKTRKTGQRKGLGKVWIDEDKGQRCRGVISDSTSISVEERRILNDKKWRGECSRQEVFKEERETEYNGLTKENSQAQHNFVFSRSQSLDGPLKEFMKQVERGIGEKFNGLQKDGFSRSQSLEGPLKEYLENIEQAYIRATFLKGLSSQDVYTQSEGITLVPDTLSPKEGGVSRSVSVVQETNESTESDSSDSEEDEDGSSSDSASAVGKADEKVTDRTRKKTRKRKNRPKHKKDTALAIREGEGAETGDGDIEEEVFKVLEIGAVLVSSEGPSSILDVSAGTVVSISSAVSMVGQRSKVGRDSVSPLVSFAQPIVSSVVSIDELDDRAVCFCRHELQFFLPSVCHALRTHSCCFQGGAAPVILFIIIWNLFKDILCKMEGMATKDDMNITRVLFCGPYFPPSHIYTKEYLQNYPFIQVDDVPLADVPEVIANYHLCVVKNMRLKSNVISRAKQMKLIMQYGVGLEGVDIGAATNCGIKVARIPGDVTGNAASCAEMAIYLMLGLLRKQNEMQIAVKQKKLGEPIGETLLGKTLYIMGFGNIGVHLAKCLRPFGVKIIATKRSWASHTEVSSQSNALPVENGIICYNFNLA</sequence>
<name>A0AA39VZW6_ACESA</name>
<dbReference type="SUPFAM" id="SSF51735">
    <property type="entry name" value="NAD(P)-binding Rossmann-fold domains"/>
    <property type="match status" value="1"/>
</dbReference>
<feature type="region of interest" description="Disordered" evidence="1">
    <location>
        <begin position="491"/>
        <end position="579"/>
    </location>
</feature>
<dbReference type="GO" id="GO:0051287">
    <property type="term" value="F:NAD binding"/>
    <property type="evidence" value="ECO:0007669"/>
    <property type="project" value="InterPro"/>
</dbReference>
<protein>
    <recommendedName>
        <fullName evidence="2">D-isomer specific 2-hydroxyacid dehydrogenase catalytic domain-containing protein</fullName>
    </recommendedName>
</protein>
<gene>
    <name evidence="3" type="ORF">LWI29_024638</name>
</gene>
<dbReference type="Gene3D" id="3.40.50.720">
    <property type="entry name" value="NAD(P)-binding Rossmann-like Domain"/>
    <property type="match status" value="2"/>
</dbReference>
<reference evidence="3" key="1">
    <citation type="journal article" date="2022" name="Plant J.">
        <title>Strategies of tolerance reflected in two North American maple genomes.</title>
        <authorList>
            <person name="McEvoy S.L."/>
            <person name="Sezen U.U."/>
            <person name="Trouern-Trend A."/>
            <person name="McMahon S.M."/>
            <person name="Schaberg P.G."/>
            <person name="Yang J."/>
            <person name="Wegrzyn J.L."/>
            <person name="Swenson N.G."/>
        </authorList>
    </citation>
    <scope>NUCLEOTIDE SEQUENCE</scope>
    <source>
        <strain evidence="3">NS2018</strain>
    </source>
</reference>
<evidence type="ECO:0000256" key="1">
    <source>
        <dbReference type="SAM" id="MobiDB-lite"/>
    </source>
</evidence>